<keyword evidence="1" id="KW-0547">Nucleotide-binding</keyword>
<keyword evidence="1" id="KW-0067">ATP-binding</keyword>
<evidence type="ECO:0000313" key="2">
    <source>
        <dbReference type="Proteomes" id="UP000053240"/>
    </source>
</evidence>
<dbReference type="InParanoid" id="A0A0N1IC43"/>
<evidence type="ECO:0000313" key="1">
    <source>
        <dbReference type="EMBL" id="KPJ20926.1"/>
    </source>
</evidence>
<protein>
    <submittedName>
        <fullName evidence="1">Probable ATP-dependent RNA helicase kurz</fullName>
    </submittedName>
</protein>
<accession>A0A0N1IC43</accession>
<reference evidence="1 2" key="1">
    <citation type="journal article" date="2015" name="Nat. Commun.">
        <title>Outbred genome sequencing and CRISPR/Cas9 gene editing in butterflies.</title>
        <authorList>
            <person name="Li X."/>
            <person name="Fan D."/>
            <person name="Zhang W."/>
            <person name="Liu G."/>
            <person name="Zhang L."/>
            <person name="Zhao L."/>
            <person name="Fang X."/>
            <person name="Chen L."/>
            <person name="Dong Y."/>
            <person name="Chen Y."/>
            <person name="Ding Y."/>
            <person name="Zhao R."/>
            <person name="Feng M."/>
            <person name="Zhu Y."/>
            <person name="Feng Y."/>
            <person name="Jiang X."/>
            <person name="Zhu D."/>
            <person name="Xiang H."/>
            <person name="Feng X."/>
            <person name="Li S."/>
            <person name="Wang J."/>
            <person name="Zhang G."/>
            <person name="Kronforst M.R."/>
            <person name="Wang W."/>
        </authorList>
    </citation>
    <scope>NUCLEOTIDE SEQUENCE [LARGE SCALE GENOMIC DNA]</scope>
    <source>
        <strain evidence="1">Ya'a_city_454_Pm</strain>
        <tissue evidence="1">Whole body</tissue>
    </source>
</reference>
<sequence>VMNGKADCWPATGQTLLLGDPGVLLRAVGAAEYAHFNGEEDLFCAKHGLREKAIKEIRKLRKQLTSEINLSVSGVDVTIDPDMKPPDAAEARLLRQLVLSGLGDQVGKKIALDEVKEGGKKSKQSPEFAEIARLPIDIRKCRCVAYS</sequence>
<name>A0A0N1IC43_PAPMA</name>
<dbReference type="GO" id="GO:0004386">
    <property type="term" value="F:helicase activity"/>
    <property type="evidence" value="ECO:0007669"/>
    <property type="project" value="UniProtKB-KW"/>
</dbReference>
<dbReference type="EMBL" id="LADJ01009273">
    <property type="protein sequence ID" value="KPJ20926.1"/>
    <property type="molecule type" value="Genomic_DNA"/>
</dbReference>
<dbReference type="STRING" id="76193.A0A0N1IC43"/>
<feature type="non-terminal residue" evidence="1">
    <location>
        <position position="1"/>
    </location>
</feature>
<keyword evidence="1" id="KW-0378">Hydrolase</keyword>
<dbReference type="Proteomes" id="UP000053240">
    <property type="component" value="Unassembled WGS sequence"/>
</dbReference>
<comment type="caution">
    <text evidence="1">The sequence shown here is derived from an EMBL/GenBank/DDBJ whole genome shotgun (WGS) entry which is preliminary data.</text>
</comment>
<dbReference type="AlphaFoldDB" id="A0A0N1IC43"/>
<gene>
    <name evidence="1" type="ORF">RR48_00394</name>
</gene>
<keyword evidence="1" id="KW-0347">Helicase</keyword>
<organism evidence="1 2">
    <name type="scientific">Papilio machaon</name>
    <name type="common">Old World swallowtail butterfly</name>
    <dbReference type="NCBI Taxonomy" id="76193"/>
    <lineage>
        <taxon>Eukaryota</taxon>
        <taxon>Metazoa</taxon>
        <taxon>Ecdysozoa</taxon>
        <taxon>Arthropoda</taxon>
        <taxon>Hexapoda</taxon>
        <taxon>Insecta</taxon>
        <taxon>Pterygota</taxon>
        <taxon>Neoptera</taxon>
        <taxon>Endopterygota</taxon>
        <taxon>Lepidoptera</taxon>
        <taxon>Glossata</taxon>
        <taxon>Ditrysia</taxon>
        <taxon>Papilionoidea</taxon>
        <taxon>Papilionidae</taxon>
        <taxon>Papilioninae</taxon>
        <taxon>Papilio</taxon>
    </lineage>
</organism>
<proteinExistence type="predicted"/>
<keyword evidence="2" id="KW-1185">Reference proteome</keyword>